<dbReference type="CTD" id="31644"/>
<dbReference type="AlphaFoldDB" id="A0A8I6TN21"/>
<dbReference type="OrthoDB" id="8188641at2759"/>
<keyword evidence="2" id="KW-1185">Reference proteome</keyword>
<dbReference type="CDD" id="cd23590">
    <property type="entry name" value="TFP_LU_ECD_Bou"/>
    <property type="match status" value="1"/>
</dbReference>
<organism evidence="1 2">
    <name type="scientific">Cimex lectularius</name>
    <name type="common">Bed bug</name>
    <name type="synonym">Acanthia lectularia</name>
    <dbReference type="NCBI Taxonomy" id="79782"/>
    <lineage>
        <taxon>Eukaryota</taxon>
        <taxon>Metazoa</taxon>
        <taxon>Ecdysozoa</taxon>
        <taxon>Arthropoda</taxon>
        <taxon>Hexapoda</taxon>
        <taxon>Insecta</taxon>
        <taxon>Pterygota</taxon>
        <taxon>Neoptera</taxon>
        <taxon>Paraneoptera</taxon>
        <taxon>Hemiptera</taxon>
        <taxon>Heteroptera</taxon>
        <taxon>Panheteroptera</taxon>
        <taxon>Cimicomorpha</taxon>
        <taxon>Cimicidae</taxon>
        <taxon>Cimex</taxon>
    </lineage>
</organism>
<evidence type="ECO:0000313" key="1">
    <source>
        <dbReference type="EnsemblMetazoa" id="XP_024086272.1"/>
    </source>
</evidence>
<proteinExistence type="predicted"/>
<evidence type="ECO:0000313" key="2">
    <source>
        <dbReference type="Proteomes" id="UP000494040"/>
    </source>
</evidence>
<dbReference type="GeneID" id="106668505"/>
<evidence type="ECO:0008006" key="3">
    <source>
        <dbReference type="Google" id="ProtNLM"/>
    </source>
</evidence>
<name>A0A8I6TN21_CIMLE</name>
<dbReference type="RefSeq" id="XP_024086272.1">
    <property type="nucleotide sequence ID" value="XM_024230504.1"/>
</dbReference>
<dbReference type="EnsemblMetazoa" id="XM_024230504.1">
    <property type="protein sequence ID" value="XP_024086272.1"/>
    <property type="gene ID" value="LOC106668505"/>
</dbReference>
<accession>A0A8I6TN21</accession>
<sequence length="100" mass="11063">MLIHDRDGLTVEPKSCDHVFEARYCIKATGINDGGFGTRRYCSSVDLGNYCDTISQIGDQRKYRSCKYTCSTDGCNSSVKTTGNIALTAVLSAIIWFQLH</sequence>
<protein>
    <recommendedName>
        <fullName evidence="3">Protein sleepless</fullName>
    </recommendedName>
</protein>
<reference evidence="1" key="1">
    <citation type="submission" date="2022-01" db="UniProtKB">
        <authorList>
            <consortium name="EnsemblMetazoa"/>
        </authorList>
    </citation>
    <scope>IDENTIFICATION</scope>
</reference>
<dbReference type="Proteomes" id="UP000494040">
    <property type="component" value="Unassembled WGS sequence"/>
</dbReference>